<keyword evidence="2" id="KW-1185">Reference proteome</keyword>
<reference evidence="1" key="1">
    <citation type="submission" date="2020-10" db="EMBL/GenBank/DDBJ databases">
        <title>Unveiling of a novel bifunctional photoreceptor, Dualchrome1, isolated from a cosmopolitan green alga.</title>
        <authorList>
            <person name="Suzuki S."/>
            <person name="Kawachi M."/>
        </authorList>
    </citation>
    <scope>NUCLEOTIDE SEQUENCE</scope>
    <source>
        <strain evidence="1">NIES 2893</strain>
    </source>
</reference>
<gene>
    <name evidence="1" type="ORF">PPROV_001085000</name>
</gene>
<proteinExistence type="predicted"/>
<organism evidence="1 2">
    <name type="scientific">Pycnococcus provasolii</name>
    <dbReference type="NCBI Taxonomy" id="41880"/>
    <lineage>
        <taxon>Eukaryota</taxon>
        <taxon>Viridiplantae</taxon>
        <taxon>Chlorophyta</taxon>
        <taxon>Pseudoscourfieldiophyceae</taxon>
        <taxon>Pseudoscourfieldiales</taxon>
        <taxon>Pycnococcaceae</taxon>
        <taxon>Pycnococcus</taxon>
    </lineage>
</organism>
<sequence>MTLATAGVVTKLTLGDDMEKNWKLMCEVLANMFGATVVMDSIVASQENPGQSDNARMVDTAVSGTVAAMNFIASRDVEDDE</sequence>
<comment type="caution">
    <text evidence="1">The sequence shown here is derived from an EMBL/GenBank/DDBJ whole genome shotgun (WGS) entry which is preliminary data.</text>
</comment>
<evidence type="ECO:0000313" key="1">
    <source>
        <dbReference type="EMBL" id="GHP12123.1"/>
    </source>
</evidence>
<evidence type="ECO:0000313" key="2">
    <source>
        <dbReference type="Proteomes" id="UP000660262"/>
    </source>
</evidence>
<dbReference type="Proteomes" id="UP000660262">
    <property type="component" value="Unassembled WGS sequence"/>
</dbReference>
<protein>
    <submittedName>
        <fullName evidence="1">Uncharacterized protein</fullName>
    </submittedName>
</protein>
<dbReference type="EMBL" id="BNJQ01000038">
    <property type="protein sequence ID" value="GHP12123.1"/>
    <property type="molecule type" value="Genomic_DNA"/>
</dbReference>
<dbReference type="AlphaFoldDB" id="A0A830HZB9"/>
<accession>A0A830HZB9</accession>
<name>A0A830HZB9_9CHLO</name>